<evidence type="ECO:0000256" key="13">
    <source>
        <dbReference type="ARBA" id="ARBA00034808"/>
    </source>
</evidence>
<dbReference type="RefSeq" id="WP_120467656.1">
    <property type="nucleotide sequence ID" value="NZ_RAYQ01000004.1"/>
</dbReference>
<dbReference type="NCBIfam" id="NF008165">
    <property type="entry name" value="PRK10917.1-3"/>
    <property type="match status" value="1"/>
</dbReference>
<dbReference type="PROSITE" id="PS51192">
    <property type="entry name" value="HELICASE_ATP_BIND_1"/>
    <property type="match status" value="1"/>
</dbReference>
<protein>
    <recommendedName>
        <fullName evidence="2 15">ATP-dependent DNA helicase RecG</fullName>
        <ecNumber evidence="13 15">5.6.2.4</ecNumber>
    </recommendedName>
</protein>
<dbReference type="GO" id="GO:0005524">
    <property type="term" value="F:ATP binding"/>
    <property type="evidence" value="ECO:0007669"/>
    <property type="project" value="UniProtKB-KW"/>
</dbReference>
<proteinExistence type="inferred from homology"/>
<dbReference type="EMBL" id="RAYQ01000004">
    <property type="protein sequence ID" value="RKI92805.1"/>
    <property type="molecule type" value="Genomic_DNA"/>
</dbReference>
<dbReference type="SMART" id="SM00490">
    <property type="entry name" value="HELICc"/>
    <property type="match status" value="1"/>
</dbReference>
<dbReference type="InterPro" id="IPR047112">
    <property type="entry name" value="RecG/Mfd"/>
</dbReference>
<comment type="catalytic activity">
    <reaction evidence="14 15">
        <text>ATP + H2O = ADP + phosphate + H(+)</text>
        <dbReference type="Rhea" id="RHEA:13065"/>
        <dbReference type="ChEBI" id="CHEBI:15377"/>
        <dbReference type="ChEBI" id="CHEBI:15378"/>
        <dbReference type="ChEBI" id="CHEBI:30616"/>
        <dbReference type="ChEBI" id="CHEBI:43474"/>
        <dbReference type="ChEBI" id="CHEBI:456216"/>
        <dbReference type="EC" id="5.6.2.4"/>
    </reaction>
</comment>
<dbReference type="InterPro" id="IPR027417">
    <property type="entry name" value="P-loop_NTPase"/>
</dbReference>
<evidence type="ECO:0000256" key="1">
    <source>
        <dbReference type="ARBA" id="ARBA00007504"/>
    </source>
</evidence>
<dbReference type="OrthoDB" id="9804325at2"/>
<dbReference type="InterPro" id="IPR045562">
    <property type="entry name" value="RecG_dom3_C"/>
</dbReference>
<dbReference type="InterPro" id="IPR011545">
    <property type="entry name" value="DEAD/DEAH_box_helicase_dom"/>
</dbReference>
<dbReference type="InterPro" id="IPR033454">
    <property type="entry name" value="RecG_wedge"/>
</dbReference>
<comment type="catalytic activity">
    <reaction evidence="12 15">
        <text>Couples ATP hydrolysis with the unwinding of duplex DNA by translocating in the 3'-5' direction.</text>
        <dbReference type="EC" id="5.6.2.4"/>
    </reaction>
</comment>
<dbReference type="GO" id="GO:0016887">
    <property type="term" value="F:ATP hydrolysis activity"/>
    <property type="evidence" value="ECO:0007669"/>
    <property type="project" value="RHEA"/>
</dbReference>
<evidence type="ECO:0000256" key="12">
    <source>
        <dbReference type="ARBA" id="ARBA00034617"/>
    </source>
</evidence>
<comment type="similarity">
    <text evidence="1 15">Belongs to the helicase family. RecG subfamily.</text>
</comment>
<evidence type="ECO:0000256" key="14">
    <source>
        <dbReference type="ARBA" id="ARBA00048988"/>
    </source>
</evidence>
<dbReference type="GO" id="GO:0043138">
    <property type="term" value="F:3'-5' DNA helicase activity"/>
    <property type="evidence" value="ECO:0007669"/>
    <property type="project" value="UniProtKB-EC"/>
</dbReference>
<dbReference type="GO" id="GO:0003677">
    <property type="term" value="F:DNA binding"/>
    <property type="evidence" value="ECO:0007669"/>
    <property type="project" value="UniProtKB-KW"/>
</dbReference>
<evidence type="ECO:0000256" key="5">
    <source>
        <dbReference type="ARBA" id="ARBA00022801"/>
    </source>
</evidence>
<evidence type="ECO:0000256" key="8">
    <source>
        <dbReference type="ARBA" id="ARBA00023125"/>
    </source>
</evidence>
<dbReference type="CDD" id="cd04488">
    <property type="entry name" value="RecG_wedge_OBF"/>
    <property type="match status" value="1"/>
</dbReference>
<evidence type="ECO:0000256" key="9">
    <source>
        <dbReference type="ARBA" id="ARBA00023172"/>
    </source>
</evidence>
<dbReference type="Pfam" id="PF00271">
    <property type="entry name" value="Helicase_C"/>
    <property type="match status" value="1"/>
</dbReference>
<keyword evidence="7 15" id="KW-0067">ATP-binding</keyword>
<dbReference type="SMART" id="SM00487">
    <property type="entry name" value="DEXDc"/>
    <property type="match status" value="1"/>
</dbReference>
<evidence type="ECO:0000256" key="10">
    <source>
        <dbReference type="ARBA" id="ARBA00023204"/>
    </source>
</evidence>
<dbReference type="GO" id="GO:0006310">
    <property type="term" value="P:DNA recombination"/>
    <property type="evidence" value="ECO:0007669"/>
    <property type="project" value="UniProtKB-UniRule"/>
</dbReference>
<keyword evidence="3 15" id="KW-0547">Nucleotide-binding</keyword>
<dbReference type="Gene3D" id="3.40.50.300">
    <property type="entry name" value="P-loop containing nucleotide triphosphate hydrolases"/>
    <property type="match status" value="2"/>
</dbReference>
<keyword evidence="4 15" id="KW-0227">DNA damage</keyword>
<keyword evidence="5 15" id="KW-0378">Hydrolase</keyword>
<dbReference type="EC" id="5.6.2.4" evidence="13 15"/>
<evidence type="ECO:0000256" key="2">
    <source>
        <dbReference type="ARBA" id="ARBA00017846"/>
    </source>
</evidence>
<comment type="function">
    <text evidence="15">Plays a critical role in recombination and DNA repair. Helps process Holliday junction intermediates to mature products by catalyzing branch migration. Has replication fork regression activity, unwinds stalled or blocked replication forks to make a HJ that can be resolved. Has a DNA unwinding activity characteristic of a DNA helicase with 3'-5' polarity.</text>
</comment>
<dbReference type="InterPro" id="IPR012340">
    <property type="entry name" value="NA-bd_OB-fold"/>
</dbReference>
<dbReference type="GO" id="GO:0006281">
    <property type="term" value="P:DNA repair"/>
    <property type="evidence" value="ECO:0007669"/>
    <property type="project" value="UniProtKB-UniRule"/>
</dbReference>
<dbReference type="NCBIfam" id="TIGR00643">
    <property type="entry name" value="recG"/>
    <property type="match status" value="1"/>
</dbReference>
<accession>A0A3A9B293</accession>
<dbReference type="PANTHER" id="PTHR47964:SF1">
    <property type="entry name" value="ATP-DEPENDENT DNA HELICASE HOMOLOG RECG, CHLOROPLASTIC"/>
    <property type="match status" value="1"/>
</dbReference>
<evidence type="ECO:0000313" key="19">
    <source>
        <dbReference type="Proteomes" id="UP000280696"/>
    </source>
</evidence>
<dbReference type="SUPFAM" id="SSF52540">
    <property type="entry name" value="P-loop containing nucleoside triphosphate hydrolases"/>
    <property type="match status" value="2"/>
</dbReference>
<dbReference type="PROSITE" id="PS51194">
    <property type="entry name" value="HELICASE_CTER"/>
    <property type="match status" value="1"/>
</dbReference>
<dbReference type="CDD" id="cd17992">
    <property type="entry name" value="DEXHc_RecG"/>
    <property type="match status" value="1"/>
</dbReference>
<organism evidence="18 19">
    <name type="scientific">Parablautia intestinalis</name>
    <dbReference type="NCBI Taxonomy" id="2320100"/>
    <lineage>
        <taxon>Bacteria</taxon>
        <taxon>Bacillati</taxon>
        <taxon>Bacillota</taxon>
        <taxon>Clostridia</taxon>
        <taxon>Lachnospirales</taxon>
        <taxon>Lachnospiraceae</taxon>
        <taxon>Parablautia</taxon>
    </lineage>
</organism>
<keyword evidence="10 15" id="KW-0234">DNA repair</keyword>
<dbReference type="SUPFAM" id="SSF50249">
    <property type="entry name" value="Nucleic acid-binding proteins"/>
    <property type="match status" value="1"/>
</dbReference>
<keyword evidence="19" id="KW-1185">Reference proteome</keyword>
<evidence type="ECO:0000256" key="7">
    <source>
        <dbReference type="ARBA" id="ARBA00022840"/>
    </source>
</evidence>
<feature type="domain" description="Helicase C-terminal" evidence="17">
    <location>
        <begin position="452"/>
        <end position="614"/>
    </location>
</feature>
<dbReference type="Pfam" id="PF19833">
    <property type="entry name" value="RecG_dom3_C"/>
    <property type="match status" value="1"/>
</dbReference>
<dbReference type="Gene3D" id="2.40.50.140">
    <property type="entry name" value="Nucleic acid-binding proteins"/>
    <property type="match status" value="1"/>
</dbReference>
<sequence length="685" mass="77303">MKYSQDIIKLKGIGEKTAKLFNRLGIYTTEDLLRHYPRSYQAFKPPVKIAEGIGEDVATVELFLPAAFKWKKVRNLTIGTGVGSDGTDNVSLTFFNMPYLKNKLTAGSSYLFRGKLKAGQGQYHMDQPKLFTWKEYEERMGRLQPCYSLTAGLTDRTVARAVEQALNSFEEEEYLPEEIREEYALTGIAQAVWQIHFPKDYDSLLAARKRLVFDEFFLFLLAVRKMKEYNEELATDYPMMETAWTGRLLEMLPYKLTGAQKRVWEELKADLVNGRCMNRLVQGDVGSGKTILAFLCLLLTVSNGCQGALMAPTELLASQHFEQLCSMTEKYGLPFKPALLTGSVGAAAKRKIYKQIEEGEVNVIIGTHALIQEKVVYQKLALVITDEQHRFGVRQREILSEKGGKAHVLVMSATPIPRTLAIILYGDMHLSVVDELPANRVPVKNCVVGTSYREKAYEFITKQVRMGKQVYVICPMVGAGEEGEDGLENVVDYGEKLKNRLPADICVEILHGKMRPGDKKRVMEAFGAGYVHVLVSTTVIEVGINVPNATVMMIENAERFGLAQLHQLRGRIGRGKDQSYCIFISGTDKEESMERLKILNRSNDGFYIAREDLKLRGPGDLFGIRQSGAMEFRIADIYQDAELIPKISITVEHLLTQGRLETEKYGPLRRYLNENAGNYIDFRSI</sequence>
<evidence type="ECO:0000256" key="11">
    <source>
        <dbReference type="ARBA" id="ARBA00023235"/>
    </source>
</evidence>
<evidence type="ECO:0000256" key="6">
    <source>
        <dbReference type="ARBA" id="ARBA00022806"/>
    </source>
</evidence>
<dbReference type="AlphaFoldDB" id="A0A3A9B293"/>
<dbReference type="Proteomes" id="UP000280696">
    <property type="component" value="Unassembled WGS sequence"/>
</dbReference>
<evidence type="ECO:0000256" key="4">
    <source>
        <dbReference type="ARBA" id="ARBA00022763"/>
    </source>
</evidence>
<keyword evidence="9 15" id="KW-0233">DNA recombination</keyword>
<name>A0A3A9B293_9FIRM</name>
<evidence type="ECO:0000313" key="18">
    <source>
        <dbReference type="EMBL" id="RKI92805.1"/>
    </source>
</evidence>
<keyword evidence="6 15" id="KW-0347">Helicase</keyword>
<evidence type="ECO:0000256" key="15">
    <source>
        <dbReference type="RuleBase" id="RU363016"/>
    </source>
</evidence>
<feature type="domain" description="Helicase ATP-binding" evidence="16">
    <location>
        <begin position="270"/>
        <end position="433"/>
    </location>
</feature>
<dbReference type="InterPro" id="IPR004609">
    <property type="entry name" value="ATP-dep_DNA_helicase_RecG"/>
</dbReference>
<keyword evidence="8" id="KW-0238">DNA-binding</keyword>
<evidence type="ECO:0000259" key="16">
    <source>
        <dbReference type="PROSITE" id="PS51192"/>
    </source>
</evidence>
<evidence type="ECO:0000256" key="3">
    <source>
        <dbReference type="ARBA" id="ARBA00022741"/>
    </source>
</evidence>
<reference evidence="18 19" key="1">
    <citation type="submission" date="2018-09" db="EMBL/GenBank/DDBJ databases">
        <title>Murine metabolic-syndrome-specific gut microbial biobank.</title>
        <authorList>
            <person name="Liu C."/>
        </authorList>
    </citation>
    <scope>NUCLEOTIDE SEQUENCE [LARGE SCALE GENOMIC DNA]</scope>
    <source>
        <strain evidence="18 19">0.1xD8-82</strain>
    </source>
</reference>
<dbReference type="InterPro" id="IPR014001">
    <property type="entry name" value="Helicase_ATP-bd"/>
</dbReference>
<evidence type="ECO:0000259" key="17">
    <source>
        <dbReference type="PROSITE" id="PS51194"/>
    </source>
</evidence>
<dbReference type="NCBIfam" id="NF008168">
    <property type="entry name" value="PRK10917.2-2"/>
    <property type="match status" value="1"/>
</dbReference>
<dbReference type="Pfam" id="PF17191">
    <property type="entry name" value="RecG_wedge"/>
    <property type="match status" value="1"/>
</dbReference>
<gene>
    <name evidence="18" type="primary">recG</name>
    <name evidence="18" type="ORF">D7V94_05650</name>
</gene>
<keyword evidence="11" id="KW-0413">Isomerase</keyword>
<dbReference type="Pfam" id="PF00270">
    <property type="entry name" value="DEAD"/>
    <property type="match status" value="1"/>
</dbReference>
<dbReference type="InterPro" id="IPR001650">
    <property type="entry name" value="Helicase_C-like"/>
</dbReference>
<comment type="caution">
    <text evidence="18">The sequence shown here is derived from an EMBL/GenBank/DDBJ whole genome shotgun (WGS) entry which is preliminary data.</text>
</comment>
<dbReference type="PANTHER" id="PTHR47964">
    <property type="entry name" value="ATP-DEPENDENT DNA HELICASE HOMOLOG RECG, CHLOROPLASTIC"/>
    <property type="match status" value="1"/>
</dbReference>